<dbReference type="STRING" id="1231657.A0A1Y1YG28"/>
<dbReference type="OrthoDB" id="540611at2759"/>
<evidence type="ECO:0000313" key="2">
    <source>
        <dbReference type="EMBL" id="ORX96962.1"/>
    </source>
</evidence>
<dbReference type="PANTHER" id="PTHR33886">
    <property type="entry name" value="UNSATURATED RHAMNOGALACTURONAN HYDROLASE (EUROFUNG)"/>
    <property type="match status" value="1"/>
</dbReference>
<name>A0A1Y1YG28_9PLEO</name>
<feature type="non-terminal residue" evidence="2">
    <location>
        <position position="382"/>
    </location>
</feature>
<dbReference type="InterPro" id="IPR008928">
    <property type="entry name" value="6-hairpin_glycosidase_sf"/>
</dbReference>
<dbReference type="GO" id="GO:0016787">
    <property type="term" value="F:hydrolase activity"/>
    <property type="evidence" value="ECO:0007669"/>
    <property type="project" value="UniProtKB-KW"/>
</dbReference>
<organism evidence="2 3">
    <name type="scientific">Clohesyomyces aquaticus</name>
    <dbReference type="NCBI Taxonomy" id="1231657"/>
    <lineage>
        <taxon>Eukaryota</taxon>
        <taxon>Fungi</taxon>
        <taxon>Dikarya</taxon>
        <taxon>Ascomycota</taxon>
        <taxon>Pezizomycotina</taxon>
        <taxon>Dothideomycetes</taxon>
        <taxon>Pleosporomycetidae</taxon>
        <taxon>Pleosporales</taxon>
        <taxon>Lindgomycetaceae</taxon>
        <taxon>Clohesyomyces</taxon>
    </lineage>
</organism>
<keyword evidence="3" id="KW-1185">Reference proteome</keyword>
<sequence length="382" mass="42338">FSHRMLNSIISRKQGVIASSASTSNLESGILSLSILSTIDIYPDISPTLTPYLTEVLAVVSRNLKNETANAALPLDRFTVLRAIQTASYRNLLTLDAASTDPKIVNISVARDAIAGSFPLQPRNPDGGLWYYAVYKEWSYLDGMAAVLPYMASPLSFHDRDLADMKLQIEQLYDHCWQNATGLLVHGYDWTKTAVWANTVTGASPYVWGRSLGWFLFGIVDAYELACVGRQAEDKDRTEVCGLMKRLANRIAPALVHWADQGTEAWWQLTTYPGREGNWLESSSTALFTYFLLKGSRVSLFDRHSDGSGLGSLQKQGLRAYEYMERVFVTDTGNGTIGYNATVAVCSLNSTATYEYYTQRPIVENGLLGEASFVLASLEVER</sequence>
<dbReference type="GO" id="GO:0005975">
    <property type="term" value="P:carbohydrate metabolic process"/>
    <property type="evidence" value="ECO:0007669"/>
    <property type="project" value="InterPro"/>
</dbReference>
<dbReference type="Pfam" id="PF07470">
    <property type="entry name" value="Glyco_hydro_88"/>
    <property type="match status" value="1"/>
</dbReference>
<evidence type="ECO:0000313" key="3">
    <source>
        <dbReference type="Proteomes" id="UP000193144"/>
    </source>
</evidence>
<reference evidence="2 3" key="1">
    <citation type="submission" date="2016-07" db="EMBL/GenBank/DDBJ databases">
        <title>Pervasive Adenine N6-methylation of Active Genes in Fungi.</title>
        <authorList>
            <consortium name="DOE Joint Genome Institute"/>
            <person name="Mondo S.J."/>
            <person name="Dannebaum R.O."/>
            <person name="Kuo R.C."/>
            <person name="Labutti K."/>
            <person name="Haridas S."/>
            <person name="Kuo A."/>
            <person name="Salamov A."/>
            <person name="Ahrendt S.R."/>
            <person name="Lipzen A."/>
            <person name="Sullivan W."/>
            <person name="Andreopoulos W.B."/>
            <person name="Clum A."/>
            <person name="Lindquist E."/>
            <person name="Daum C."/>
            <person name="Ramamoorthy G.K."/>
            <person name="Gryganskyi A."/>
            <person name="Culley D."/>
            <person name="Magnuson J.K."/>
            <person name="James T.Y."/>
            <person name="O'Malley M.A."/>
            <person name="Stajich J.E."/>
            <person name="Spatafora J.W."/>
            <person name="Visel A."/>
            <person name="Grigoriev I.V."/>
        </authorList>
    </citation>
    <scope>NUCLEOTIDE SEQUENCE [LARGE SCALE GENOMIC DNA]</scope>
    <source>
        <strain evidence="2 3">CBS 115471</strain>
    </source>
</reference>
<dbReference type="InterPro" id="IPR012341">
    <property type="entry name" value="6hp_glycosidase-like_sf"/>
</dbReference>
<comment type="caution">
    <text evidence="2">The sequence shown here is derived from an EMBL/GenBank/DDBJ whole genome shotgun (WGS) entry which is preliminary data.</text>
</comment>
<dbReference type="InterPro" id="IPR052043">
    <property type="entry name" value="PolySaccharide_Degr_Enz"/>
</dbReference>
<dbReference type="SUPFAM" id="SSF48208">
    <property type="entry name" value="Six-hairpin glycosidases"/>
    <property type="match status" value="1"/>
</dbReference>
<keyword evidence="1 2" id="KW-0378">Hydrolase</keyword>
<gene>
    <name evidence="2" type="ORF">BCR34DRAFT_443268</name>
</gene>
<dbReference type="Gene3D" id="1.50.10.10">
    <property type="match status" value="1"/>
</dbReference>
<accession>A0A1Y1YG28</accession>
<evidence type="ECO:0000256" key="1">
    <source>
        <dbReference type="ARBA" id="ARBA00022801"/>
    </source>
</evidence>
<dbReference type="InterPro" id="IPR010905">
    <property type="entry name" value="Glyco_hydro_88"/>
</dbReference>
<dbReference type="Proteomes" id="UP000193144">
    <property type="component" value="Unassembled WGS sequence"/>
</dbReference>
<protein>
    <submittedName>
        <fullName evidence="2">Family 88 glycosyl hydrolase</fullName>
    </submittedName>
</protein>
<dbReference type="PANTHER" id="PTHR33886:SF8">
    <property type="entry name" value="UNSATURATED RHAMNOGALACTURONAN HYDROLASE (EUROFUNG)"/>
    <property type="match status" value="1"/>
</dbReference>
<feature type="non-terminal residue" evidence="2">
    <location>
        <position position="1"/>
    </location>
</feature>
<dbReference type="EMBL" id="MCFA01000244">
    <property type="protein sequence ID" value="ORX96962.1"/>
    <property type="molecule type" value="Genomic_DNA"/>
</dbReference>
<proteinExistence type="predicted"/>
<dbReference type="AlphaFoldDB" id="A0A1Y1YG28"/>